<protein>
    <submittedName>
        <fullName evidence="4">O-methyltransferase YrrM</fullName>
    </submittedName>
</protein>
<gene>
    <name evidence="4" type="ORF">QE404_001488</name>
</gene>
<dbReference type="PANTHER" id="PTHR43167:SF1">
    <property type="entry name" value="PUTATIVE (AFU_ORTHOLOGUE AFUA_6G01830)-RELATED"/>
    <property type="match status" value="1"/>
</dbReference>
<dbReference type="PROSITE" id="PS51682">
    <property type="entry name" value="SAM_OMT_I"/>
    <property type="match status" value="1"/>
</dbReference>
<evidence type="ECO:0000256" key="1">
    <source>
        <dbReference type="ARBA" id="ARBA00022603"/>
    </source>
</evidence>
<evidence type="ECO:0000256" key="3">
    <source>
        <dbReference type="ARBA" id="ARBA00022691"/>
    </source>
</evidence>
<name>A0ABU0TH14_9FLAO</name>
<comment type="caution">
    <text evidence="4">The sequence shown here is derived from an EMBL/GenBank/DDBJ whole genome shotgun (WGS) entry which is preliminary data.</text>
</comment>
<keyword evidence="2" id="KW-0808">Transferase</keyword>
<reference evidence="4 5" key="1">
    <citation type="submission" date="2023-07" db="EMBL/GenBank/DDBJ databases">
        <title>Functional and genomic diversity of the sorghum phyllosphere microbiome.</title>
        <authorList>
            <person name="Shade A."/>
        </authorList>
    </citation>
    <scope>NUCLEOTIDE SEQUENCE [LARGE SCALE GENOMIC DNA]</scope>
    <source>
        <strain evidence="4 5">SORGH_AS_1064</strain>
    </source>
</reference>
<dbReference type="InterPro" id="IPR029063">
    <property type="entry name" value="SAM-dependent_MTases_sf"/>
</dbReference>
<keyword evidence="5" id="KW-1185">Reference proteome</keyword>
<accession>A0ABU0TH14</accession>
<dbReference type="Pfam" id="PF01596">
    <property type="entry name" value="Methyltransf_3"/>
    <property type="match status" value="1"/>
</dbReference>
<dbReference type="RefSeq" id="WP_307448563.1">
    <property type="nucleotide sequence ID" value="NZ_JAUTAL010000001.1"/>
</dbReference>
<evidence type="ECO:0000313" key="5">
    <source>
        <dbReference type="Proteomes" id="UP001225072"/>
    </source>
</evidence>
<organism evidence="4 5">
    <name type="scientific">Chryseobacterium camelliae</name>
    <dbReference type="NCBI Taxonomy" id="1265445"/>
    <lineage>
        <taxon>Bacteria</taxon>
        <taxon>Pseudomonadati</taxon>
        <taxon>Bacteroidota</taxon>
        <taxon>Flavobacteriia</taxon>
        <taxon>Flavobacteriales</taxon>
        <taxon>Weeksellaceae</taxon>
        <taxon>Chryseobacterium group</taxon>
        <taxon>Chryseobacterium</taxon>
    </lineage>
</organism>
<dbReference type="PANTHER" id="PTHR43167">
    <property type="entry name" value="PUTATIVE (AFU_ORTHOLOGUE AFUA_6G01830)-RELATED"/>
    <property type="match status" value="1"/>
</dbReference>
<keyword evidence="1" id="KW-0489">Methyltransferase</keyword>
<dbReference type="Proteomes" id="UP001225072">
    <property type="component" value="Unassembled WGS sequence"/>
</dbReference>
<dbReference type="SUPFAM" id="SSF53335">
    <property type="entry name" value="S-adenosyl-L-methionine-dependent methyltransferases"/>
    <property type="match status" value="1"/>
</dbReference>
<dbReference type="EMBL" id="JAUTAL010000001">
    <property type="protein sequence ID" value="MDQ1096341.1"/>
    <property type="molecule type" value="Genomic_DNA"/>
</dbReference>
<dbReference type="CDD" id="cd02440">
    <property type="entry name" value="AdoMet_MTases"/>
    <property type="match status" value="1"/>
</dbReference>
<dbReference type="InterPro" id="IPR002935">
    <property type="entry name" value="SAM_O-MeTrfase"/>
</dbReference>
<dbReference type="Gene3D" id="3.40.50.150">
    <property type="entry name" value="Vaccinia Virus protein VP39"/>
    <property type="match status" value="1"/>
</dbReference>
<sequence>MNPKLKNEILQLYRTLKEEDNTKENRLDRWRNLEPESAEFISIIIKGQNTRHMLELGTSNGFSTLWFADALKNTGGKLITVEIDPQRTQLAKDHLAAYSIQSDVEFITGDAKEYLHNADPFFNIIFLDAERRYYTDYWKDLKRLLSFKGSMLIVDNVVSHRNEVQGFIGLIEQEQAFSLSILPIGAGLLLVTKD</sequence>
<evidence type="ECO:0000256" key="2">
    <source>
        <dbReference type="ARBA" id="ARBA00022679"/>
    </source>
</evidence>
<keyword evidence="3" id="KW-0949">S-adenosyl-L-methionine</keyword>
<proteinExistence type="predicted"/>
<evidence type="ECO:0000313" key="4">
    <source>
        <dbReference type="EMBL" id="MDQ1096341.1"/>
    </source>
</evidence>